<name>A0ABR6NDG4_9SPHN</name>
<dbReference type="EMBL" id="JACHKA010000001">
    <property type="protein sequence ID" value="MBB5985319.1"/>
    <property type="molecule type" value="Genomic_DNA"/>
</dbReference>
<feature type="domain" description="Tail sheath protein subtilisin-like" evidence="2">
    <location>
        <begin position="105"/>
        <end position="254"/>
    </location>
</feature>
<evidence type="ECO:0000313" key="4">
    <source>
        <dbReference type="EMBL" id="MBB5985319.1"/>
    </source>
</evidence>
<sequence length="369" mass="38375">MPIVHGIKVTEINGGARAIAAVSTAIIGLVATGTDADPQVFPIDTPALVTDVSAAIADAGVAGTLAKALIAIADQASPIVVVVRVAPGADDAATDTNVIAGANQLLLAESTLGVRPRILGAPGLDSQAVVAAMVPIAQKLRGFLYATAEGETSAEVITYRENFAARELMLIWPEFTDFSGSAVARALGLRAKIDAETGWHKTLSNVGINGVTGIATPVDFDLLGGASTAGLLNDADVTTLIRAGGYRFWGNRTCSDEPLFAFESVVRTAQVLQDEIANGLLWAIDKPITGGLVKDIVETVNARFRQLQAQGRIIGARCWFDANANPASALAAGSITIDYEYTACAPAEAIMLNQRITDKFYASIADQLG</sequence>
<evidence type="ECO:0000313" key="5">
    <source>
        <dbReference type="Proteomes" id="UP001138540"/>
    </source>
</evidence>
<evidence type="ECO:0008006" key="6">
    <source>
        <dbReference type="Google" id="ProtNLM"/>
    </source>
</evidence>
<accession>A0ABR6NDG4</accession>
<evidence type="ECO:0000259" key="2">
    <source>
        <dbReference type="Pfam" id="PF04984"/>
    </source>
</evidence>
<dbReference type="Pfam" id="PF17482">
    <property type="entry name" value="Phage_sheath_1C"/>
    <property type="match status" value="1"/>
</dbReference>
<dbReference type="PANTHER" id="PTHR35861">
    <property type="match status" value="1"/>
</dbReference>
<evidence type="ECO:0000256" key="1">
    <source>
        <dbReference type="ARBA" id="ARBA00008005"/>
    </source>
</evidence>
<dbReference type="InterPro" id="IPR035089">
    <property type="entry name" value="Phage_sheath_subtilisin"/>
</dbReference>
<dbReference type="RefSeq" id="WP_184151549.1">
    <property type="nucleotide sequence ID" value="NZ_JACHKA010000001.1"/>
</dbReference>
<dbReference type="InterPro" id="IPR052042">
    <property type="entry name" value="Tail_sheath_structural"/>
</dbReference>
<feature type="domain" description="Tail sheath protein C-terminal" evidence="3">
    <location>
        <begin position="256"/>
        <end position="357"/>
    </location>
</feature>
<comment type="caution">
    <text evidence="4">The sequence shown here is derived from an EMBL/GenBank/DDBJ whole genome shotgun (WGS) entry which is preliminary data.</text>
</comment>
<dbReference type="Pfam" id="PF04984">
    <property type="entry name" value="Phage_sheath_1"/>
    <property type="match status" value="1"/>
</dbReference>
<gene>
    <name evidence="4" type="ORF">HNP60_001293</name>
</gene>
<proteinExistence type="inferred from homology"/>
<keyword evidence="5" id="KW-1185">Reference proteome</keyword>
<comment type="similarity">
    <text evidence="1">Belongs to the myoviridae tail sheath protein family.</text>
</comment>
<organism evidence="4 5">
    <name type="scientific">Sphingobium lignivorans</name>
    <dbReference type="NCBI Taxonomy" id="2735886"/>
    <lineage>
        <taxon>Bacteria</taxon>
        <taxon>Pseudomonadati</taxon>
        <taxon>Pseudomonadota</taxon>
        <taxon>Alphaproteobacteria</taxon>
        <taxon>Sphingomonadales</taxon>
        <taxon>Sphingomonadaceae</taxon>
        <taxon>Sphingobium</taxon>
    </lineage>
</organism>
<dbReference type="Proteomes" id="UP001138540">
    <property type="component" value="Unassembled WGS sequence"/>
</dbReference>
<protein>
    <recommendedName>
        <fullName evidence="6">Phage tail protein</fullName>
    </recommendedName>
</protein>
<dbReference type="PANTHER" id="PTHR35861:SF1">
    <property type="entry name" value="PHAGE TAIL SHEATH PROTEIN"/>
    <property type="match status" value="1"/>
</dbReference>
<reference evidence="4 5" key="1">
    <citation type="submission" date="2020-08" db="EMBL/GenBank/DDBJ databases">
        <title>Exploring microbial biodiversity for novel pathways involved in the catabolism of aromatic compounds derived from lignin.</title>
        <authorList>
            <person name="Elkins J."/>
        </authorList>
    </citation>
    <scope>NUCLEOTIDE SEQUENCE [LARGE SCALE GENOMIC DNA]</scope>
    <source>
        <strain evidence="4 5">B1D3A</strain>
    </source>
</reference>
<dbReference type="InterPro" id="IPR020287">
    <property type="entry name" value="Tail_sheath_C"/>
</dbReference>
<evidence type="ECO:0000259" key="3">
    <source>
        <dbReference type="Pfam" id="PF17482"/>
    </source>
</evidence>